<evidence type="ECO:0000313" key="2">
    <source>
        <dbReference type="EMBL" id="GJM60229.1"/>
    </source>
</evidence>
<evidence type="ECO:0000313" key="3">
    <source>
        <dbReference type="Proteomes" id="UP001310022"/>
    </source>
</evidence>
<dbReference type="EMBL" id="BQKE01000001">
    <property type="protein sequence ID" value="GJM60229.1"/>
    <property type="molecule type" value="Genomic_DNA"/>
</dbReference>
<protein>
    <submittedName>
        <fullName evidence="2">Uncharacterized protein</fullName>
    </submittedName>
</protein>
<feature type="compositionally biased region" description="Basic and acidic residues" evidence="1">
    <location>
        <begin position="31"/>
        <end position="40"/>
    </location>
</feature>
<feature type="region of interest" description="Disordered" evidence="1">
    <location>
        <begin position="31"/>
        <end position="50"/>
    </location>
</feature>
<accession>A0AAN4VVV3</accession>
<gene>
    <name evidence="2" type="ORF">PEDI_07810</name>
</gene>
<comment type="caution">
    <text evidence="2">The sequence shown here is derived from an EMBL/GenBank/DDBJ whole genome shotgun (WGS) entry which is preliminary data.</text>
</comment>
<evidence type="ECO:0000256" key="1">
    <source>
        <dbReference type="SAM" id="MobiDB-lite"/>
    </source>
</evidence>
<proteinExistence type="predicted"/>
<keyword evidence="3" id="KW-1185">Reference proteome</keyword>
<reference evidence="2 3" key="1">
    <citation type="submission" date="2021-12" db="EMBL/GenBank/DDBJ databases">
        <title>Genome sequencing of bacteria with rrn-lacking chromosome and rrn-plasmid.</title>
        <authorList>
            <person name="Anda M."/>
            <person name="Iwasaki W."/>
        </authorList>
    </citation>
    <scope>NUCLEOTIDE SEQUENCE [LARGE SCALE GENOMIC DNA]</scope>
    <source>
        <strain evidence="2 3">NBRC 15940</strain>
    </source>
</reference>
<sequence>MKKLDFTMREFVAKKTPIQLLIQSNYNKKLSKTDHCDSKSPRQRALPKSL</sequence>
<organism evidence="2 3">
    <name type="scientific">Persicobacter diffluens</name>
    <dbReference type="NCBI Taxonomy" id="981"/>
    <lineage>
        <taxon>Bacteria</taxon>
        <taxon>Pseudomonadati</taxon>
        <taxon>Bacteroidota</taxon>
        <taxon>Cytophagia</taxon>
        <taxon>Cytophagales</taxon>
        <taxon>Persicobacteraceae</taxon>
        <taxon>Persicobacter</taxon>
    </lineage>
</organism>
<name>A0AAN4VVV3_9BACT</name>
<dbReference type="Proteomes" id="UP001310022">
    <property type="component" value="Unassembled WGS sequence"/>
</dbReference>
<dbReference type="AlphaFoldDB" id="A0AAN4VVV3"/>